<name>A0A0D5Y2C8_9PSED</name>
<reference evidence="1 2" key="1">
    <citation type="journal article" date="2015" name="Mol. Plant Microbe Interact.">
        <title>Comparative Genomic Analysis of Pseudomonas chlororaphis PCL1606 Reveals New Insight into Antifungal Compounds Involved in Biocontrol.</title>
        <authorList>
            <person name="Calderon C.E."/>
            <person name="Ramos C."/>
            <person name="de Vicente A."/>
            <person name="Cazorla F.M."/>
        </authorList>
    </citation>
    <scope>NUCLEOTIDE SEQUENCE [LARGE SCALE GENOMIC DNA]</scope>
    <source>
        <strain evidence="1 2">PCL1606</strain>
    </source>
</reference>
<organism evidence="1 2">
    <name type="scientific">Pseudomonas chlororaphis</name>
    <dbReference type="NCBI Taxonomy" id="587753"/>
    <lineage>
        <taxon>Bacteria</taxon>
        <taxon>Pseudomonadati</taxon>
        <taxon>Pseudomonadota</taxon>
        <taxon>Gammaproteobacteria</taxon>
        <taxon>Pseudomonadales</taxon>
        <taxon>Pseudomonadaceae</taxon>
        <taxon>Pseudomonas</taxon>
    </lineage>
</organism>
<gene>
    <name evidence="1" type="ORF">PCL1606_37340</name>
</gene>
<dbReference type="KEGG" id="pcz:PCL1606_37340"/>
<accession>A0A0D5Y2C8</accession>
<dbReference type="PATRIC" id="fig|587753.10.peg.3721"/>
<sequence length="155" mass="17597">MVQAGIDETPTIGSRIWTWYGQDEYRKIILVGELGPALEFLALDAGPQREEIGCCAECNLWSDHLDYLAHFVQRFPAHLAPNLHSRLQSLLSACEALSPQAYGMTLEDNGFEHPQWAPLRLDAREALELLGWPEVREHMAELTEECRAALKKWPD</sequence>
<evidence type="ECO:0000313" key="1">
    <source>
        <dbReference type="EMBL" id="AKA25185.1"/>
    </source>
</evidence>
<dbReference type="AlphaFoldDB" id="A0A0D5Y2C8"/>
<dbReference type="Proteomes" id="UP000032748">
    <property type="component" value="Chromosome"/>
</dbReference>
<dbReference type="OrthoDB" id="6884242at2"/>
<proteinExistence type="predicted"/>
<dbReference type="EMBL" id="CP011110">
    <property type="protein sequence ID" value="AKA25185.1"/>
    <property type="molecule type" value="Genomic_DNA"/>
</dbReference>
<protein>
    <submittedName>
        <fullName evidence="1">Uncharacterized protein</fullName>
    </submittedName>
</protein>
<dbReference type="RefSeq" id="WP_045884026.1">
    <property type="nucleotide sequence ID" value="NZ_CP011110.1"/>
</dbReference>
<evidence type="ECO:0000313" key="2">
    <source>
        <dbReference type="Proteomes" id="UP000032748"/>
    </source>
</evidence>